<comment type="cofactor">
    <cofactor evidence="1">
        <name>Mg(2+)</name>
        <dbReference type="ChEBI" id="CHEBI:18420"/>
    </cofactor>
</comment>
<keyword evidence="4" id="KW-0547">Nucleotide-binding</keyword>
<evidence type="ECO:0000256" key="7">
    <source>
        <dbReference type="ARBA" id="ARBA00023209"/>
    </source>
</evidence>
<dbReference type="GO" id="GO:0004143">
    <property type="term" value="F:ATP-dependent diacylglycerol kinase activity"/>
    <property type="evidence" value="ECO:0007669"/>
    <property type="project" value="TreeGrafter"/>
</dbReference>
<dbReference type="InterPro" id="IPR001206">
    <property type="entry name" value="Diacylglycerol_kinase_cat_dom"/>
</dbReference>
<feature type="domain" description="DAGKc" evidence="9">
    <location>
        <begin position="1"/>
        <end position="129"/>
    </location>
</feature>
<dbReference type="GO" id="GO:0008654">
    <property type="term" value="P:phospholipid biosynthetic process"/>
    <property type="evidence" value="ECO:0007669"/>
    <property type="project" value="UniProtKB-KW"/>
</dbReference>
<keyword evidence="6" id="KW-0067">ATP-binding</keyword>
<comment type="caution">
    <text evidence="10">The sequence shown here is derived from an EMBL/GenBank/DDBJ whole genome shotgun (WGS) entry which is preliminary data.</text>
</comment>
<dbReference type="InterPro" id="IPR016064">
    <property type="entry name" value="NAD/diacylglycerol_kinase_sf"/>
</dbReference>
<sequence>MTAFTALLNPISGTGGTSRERWEPVARALRAAGAEVGEELTTSASQATQRAGELSSEGRVVIAVGGDGLVRDAAGGVIAAGGTLGIVPAGRGNDLAVGLGLPDDPQGLARVLLDGTVRSIDVLDADGIVVPGNVYAGVDSHSTRIINRYRWMPPLLLYRLAPVLAVLRWRPTIFELTLDGERVEERLMMLVAANSGRYGHGLHIVPSARLDDGLIHLLTVDGDAPLRQLASFMKEAKTGTHVRRPQVTVRTAREVTVRARGPVPFGADGDEIAEQAITVRIRPRALAVLAPTN</sequence>
<dbReference type="GO" id="GO:0005524">
    <property type="term" value="F:ATP binding"/>
    <property type="evidence" value="ECO:0007669"/>
    <property type="project" value="UniProtKB-KW"/>
</dbReference>
<dbReference type="PROSITE" id="PS50146">
    <property type="entry name" value="DAGK"/>
    <property type="match status" value="1"/>
</dbReference>
<evidence type="ECO:0000313" key="10">
    <source>
        <dbReference type="EMBL" id="RLV55118.1"/>
    </source>
</evidence>
<comment type="similarity">
    <text evidence="2">Belongs to the diacylglycerol/lipid kinase family.</text>
</comment>
<dbReference type="GO" id="GO:0005886">
    <property type="term" value="C:plasma membrane"/>
    <property type="evidence" value="ECO:0007669"/>
    <property type="project" value="TreeGrafter"/>
</dbReference>
<dbReference type="Gene3D" id="3.40.50.10330">
    <property type="entry name" value="Probable inorganic polyphosphate/atp-NAD kinase, domain 1"/>
    <property type="match status" value="1"/>
</dbReference>
<dbReference type="InterPro" id="IPR017438">
    <property type="entry name" value="ATP-NAD_kinase_N"/>
</dbReference>
<evidence type="ECO:0000256" key="8">
    <source>
        <dbReference type="ARBA" id="ARBA00023264"/>
    </source>
</evidence>
<evidence type="ECO:0000259" key="9">
    <source>
        <dbReference type="PROSITE" id="PS50146"/>
    </source>
</evidence>
<name>A0A3L8PKJ8_9ACTN</name>
<dbReference type="PANTHER" id="PTHR12358">
    <property type="entry name" value="SPHINGOSINE KINASE"/>
    <property type="match status" value="1"/>
</dbReference>
<dbReference type="OrthoDB" id="142078at2"/>
<evidence type="ECO:0000256" key="2">
    <source>
        <dbReference type="ARBA" id="ARBA00005983"/>
    </source>
</evidence>
<dbReference type="RefSeq" id="WP_121795120.1">
    <property type="nucleotide sequence ID" value="NZ_RDBF01000011.1"/>
</dbReference>
<dbReference type="SUPFAM" id="SSF111331">
    <property type="entry name" value="NAD kinase/diacylglycerol kinase-like"/>
    <property type="match status" value="1"/>
</dbReference>
<dbReference type="Pfam" id="PF19279">
    <property type="entry name" value="YegS_C"/>
    <property type="match status" value="1"/>
</dbReference>
<keyword evidence="5 10" id="KW-0418">Kinase</keyword>
<dbReference type="InterPro" id="IPR050187">
    <property type="entry name" value="Lipid_Phosphate_FormReg"/>
</dbReference>
<gene>
    <name evidence="10" type="ORF">D9V41_13230</name>
</gene>
<accession>A0A3L8PKJ8</accession>
<keyword evidence="7" id="KW-0443">Lipid metabolism</keyword>
<keyword evidence="7" id="KW-0444">Lipid biosynthesis</keyword>
<keyword evidence="7" id="KW-0594">Phospholipid biosynthesis</keyword>
<dbReference type="InterPro" id="IPR045540">
    <property type="entry name" value="YegS/DAGK_C"/>
</dbReference>
<organism evidence="10 11">
    <name type="scientific">Aeromicrobium phragmitis</name>
    <dbReference type="NCBI Taxonomy" id="2478914"/>
    <lineage>
        <taxon>Bacteria</taxon>
        <taxon>Bacillati</taxon>
        <taxon>Actinomycetota</taxon>
        <taxon>Actinomycetes</taxon>
        <taxon>Propionibacteriales</taxon>
        <taxon>Nocardioidaceae</taxon>
        <taxon>Aeromicrobium</taxon>
    </lineage>
</organism>
<dbReference type="PANTHER" id="PTHR12358:SF106">
    <property type="entry name" value="LIPID KINASE YEGS"/>
    <property type="match status" value="1"/>
</dbReference>
<keyword evidence="3" id="KW-0808">Transferase</keyword>
<evidence type="ECO:0000256" key="5">
    <source>
        <dbReference type="ARBA" id="ARBA00022777"/>
    </source>
</evidence>
<dbReference type="Proteomes" id="UP000282515">
    <property type="component" value="Unassembled WGS sequence"/>
</dbReference>
<evidence type="ECO:0000313" key="11">
    <source>
        <dbReference type="Proteomes" id="UP000282515"/>
    </source>
</evidence>
<proteinExistence type="inferred from homology"/>
<protein>
    <submittedName>
        <fullName evidence="10">Diacylglycerol kinase family lipid kinase</fullName>
    </submittedName>
</protein>
<evidence type="ECO:0000256" key="4">
    <source>
        <dbReference type="ARBA" id="ARBA00022741"/>
    </source>
</evidence>
<evidence type="ECO:0000256" key="6">
    <source>
        <dbReference type="ARBA" id="ARBA00022840"/>
    </source>
</evidence>
<evidence type="ECO:0000256" key="3">
    <source>
        <dbReference type="ARBA" id="ARBA00022679"/>
    </source>
</evidence>
<dbReference type="EMBL" id="RDBF01000011">
    <property type="protein sequence ID" value="RLV55118.1"/>
    <property type="molecule type" value="Genomic_DNA"/>
</dbReference>
<keyword evidence="11" id="KW-1185">Reference proteome</keyword>
<dbReference type="Pfam" id="PF00781">
    <property type="entry name" value="DAGK_cat"/>
    <property type="match status" value="1"/>
</dbReference>
<reference evidence="10 11" key="1">
    <citation type="submission" date="2018-10" db="EMBL/GenBank/DDBJ databases">
        <title>Aeromicrobium sp. 9W16Y-2 whole genome shotgun sequence.</title>
        <authorList>
            <person name="Li F."/>
        </authorList>
    </citation>
    <scope>NUCLEOTIDE SEQUENCE [LARGE SCALE GENOMIC DNA]</scope>
    <source>
        <strain evidence="10 11">9W16Y-2</strain>
    </source>
</reference>
<evidence type="ECO:0000256" key="1">
    <source>
        <dbReference type="ARBA" id="ARBA00001946"/>
    </source>
</evidence>
<dbReference type="AlphaFoldDB" id="A0A3L8PKJ8"/>
<keyword evidence="8" id="KW-1208">Phospholipid metabolism</keyword>
<dbReference type="Gene3D" id="2.60.200.40">
    <property type="match status" value="1"/>
</dbReference>